<dbReference type="SUPFAM" id="SSF48452">
    <property type="entry name" value="TPR-like"/>
    <property type="match status" value="1"/>
</dbReference>
<evidence type="ECO:0000256" key="2">
    <source>
        <dbReference type="SAM" id="MobiDB-lite"/>
    </source>
</evidence>
<feature type="transmembrane region" description="Helical" evidence="3">
    <location>
        <begin position="95"/>
        <end position="116"/>
    </location>
</feature>
<dbReference type="InterPro" id="IPR019734">
    <property type="entry name" value="TPR_rpt"/>
</dbReference>
<name>A0A1F7YNP8_9BACT</name>
<feature type="transmembrane region" description="Helical" evidence="3">
    <location>
        <begin position="386"/>
        <end position="407"/>
    </location>
</feature>
<dbReference type="PANTHER" id="PTHR37422:SF13">
    <property type="entry name" value="LIPOPOLYSACCHARIDE BIOSYNTHESIS PROTEIN PA4999-RELATED"/>
    <property type="match status" value="1"/>
</dbReference>
<feature type="transmembrane region" description="Helical" evidence="3">
    <location>
        <begin position="282"/>
        <end position="306"/>
    </location>
</feature>
<organism evidence="4 5">
    <name type="scientific">Candidatus Woesebacteria bacterium RIFCSPHIGHO2_01_FULL_41_10</name>
    <dbReference type="NCBI Taxonomy" id="1802500"/>
    <lineage>
        <taxon>Bacteria</taxon>
        <taxon>Candidatus Woeseibacteriota</taxon>
    </lineage>
</organism>
<dbReference type="Proteomes" id="UP000177263">
    <property type="component" value="Unassembled WGS sequence"/>
</dbReference>
<feature type="transmembrane region" description="Helical" evidence="3">
    <location>
        <begin position="37"/>
        <end position="58"/>
    </location>
</feature>
<keyword evidence="3" id="KW-1133">Transmembrane helix</keyword>
<protein>
    <submittedName>
        <fullName evidence="4">Uncharacterized protein</fullName>
    </submittedName>
</protein>
<feature type="transmembrane region" description="Helical" evidence="3">
    <location>
        <begin position="169"/>
        <end position="188"/>
    </location>
</feature>
<gene>
    <name evidence="4" type="ORF">A2801_03735</name>
</gene>
<feature type="transmembrane region" description="Helical" evidence="3">
    <location>
        <begin position="128"/>
        <end position="149"/>
    </location>
</feature>
<feature type="transmembrane region" description="Helical" evidence="3">
    <location>
        <begin position="70"/>
        <end position="89"/>
    </location>
</feature>
<dbReference type="PROSITE" id="PS50005">
    <property type="entry name" value="TPR"/>
    <property type="match status" value="1"/>
</dbReference>
<reference evidence="4 5" key="1">
    <citation type="journal article" date="2016" name="Nat. Commun.">
        <title>Thousands of microbial genomes shed light on interconnected biogeochemical processes in an aquifer system.</title>
        <authorList>
            <person name="Anantharaman K."/>
            <person name="Brown C.T."/>
            <person name="Hug L.A."/>
            <person name="Sharon I."/>
            <person name="Castelle C.J."/>
            <person name="Probst A.J."/>
            <person name="Thomas B.C."/>
            <person name="Singh A."/>
            <person name="Wilkins M.J."/>
            <person name="Karaoz U."/>
            <person name="Brodie E.L."/>
            <person name="Williams K.H."/>
            <person name="Hubbard S.S."/>
            <person name="Banfield J.F."/>
        </authorList>
    </citation>
    <scope>NUCLEOTIDE SEQUENCE [LARGE SCALE GENOMIC DNA]</scope>
</reference>
<evidence type="ECO:0000313" key="5">
    <source>
        <dbReference type="Proteomes" id="UP000177263"/>
    </source>
</evidence>
<dbReference type="AlphaFoldDB" id="A0A1F7YNP8"/>
<feature type="compositionally biased region" description="Low complexity" evidence="2">
    <location>
        <begin position="674"/>
        <end position="692"/>
    </location>
</feature>
<feature type="region of interest" description="Disordered" evidence="2">
    <location>
        <begin position="620"/>
        <end position="692"/>
    </location>
</feature>
<dbReference type="InterPro" id="IPR051533">
    <property type="entry name" value="WaaL-like"/>
</dbReference>
<accession>A0A1F7YNP8</accession>
<evidence type="ECO:0000256" key="1">
    <source>
        <dbReference type="PROSITE-ProRule" id="PRU00339"/>
    </source>
</evidence>
<dbReference type="InterPro" id="IPR011990">
    <property type="entry name" value="TPR-like_helical_dom_sf"/>
</dbReference>
<dbReference type="Gene3D" id="1.25.40.10">
    <property type="entry name" value="Tetratricopeptide repeat domain"/>
    <property type="match status" value="1"/>
</dbReference>
<evidence type="ECO:0000256" key="3">
    <source>
        <dbReference type="SAM" id="Phobius"/>
    </source>
</evidence>
<evidence type="ECO:0000313" key="4">
    <source>
        <dbReference type="EMBL" id="OGM28529.1"/>
    </source>
</evidence>
<feature type="repeat" description="TPR" evidence="1">
    <location>
        <begin position="535"/>
        <end position="568"/>
    </location>
</feature>
<dbReference type="Pfam" id="PF14559">
    <property type="entry name" value="TPR_19"/>
    <property type="match status" value="1"/>
</dbReference>
<keyword evidence="3" id="KW-0812">Transmembrane</keyword>
<dbReference type="EMBL" id="MGGM01000028">
    <property type="protein sequence ID" value="OGM28529.1"/>
    <property type="molecule type" value="Genomic_DNA"/>
</dbReference>
<comment type="caution">
    <text evidence="4">The sequence shown here is derived from an EMBL/GenBank/DDBJ whole genome shotgun (WGS) entry which is preliminary data.</text>
</comment>
<keyword evidence="1" id="KW-0802">TPR repeat</keyword>
<dbReference type="PANTHER" id="PTHR37422">
    <property type="entry name" value="TEICHURONIC ACID BIOSYNTHESIS PROTEIN TUAE"/>
    <property type="match status" value="1"/>
</dbReference>
<keyword evidence="3" id="KW-0472">Membrane</keyword>
<proteinExistence type="predicted"/>
<feature type="transmembrane region" description="Helical" evidence="3">
    <location>
        <begin position="197"/>
        <end position="218"/>
    </location>
</feature>
<feature type="transmembrane region" description="Helical" evidence="3">
    <location>
        <begin position="12"/>
        <end position="31"/>
    </location>
</feature>
<sequence>MGAEKVIRQIETVFLYVLIILLPIIVLPVFANAFTTAKILVLTFGLGIILLIKAIRMFMKGSVEISMSAFDFPVLVLAIVYIVSSIWQTPNKMEAFFLPGTATIIVAVSLLYFVVNQLSNGEKKAFKSVLFTSGAVFAFVSLLAVAGVFGALPVPEFMKANSFNTLGGSLPGIILLVSLLPMGIGAIINEKEMAKKAFFGVATTVIVLAGLATGLNALPAKASSPQLPTFTTSWGIAIDSLKDDPLLGVGPGNYLSAFNRFRPLSYNQTDLWAIRFTSGRNFVFTTVTETGLLGLASLTILGITLVKTLKGNTKKHDDEEESIASKTSVVGSVIVLTIALLLFPATPTLLAFFFVMVALINKTHKVKFAIPATEDSSNLLPKLPSFVAGTLLGIGVIAYGYFAIRILTADITFKRALDRIAANDGRGAYDTLREAIDQNPYVDRYRVSYAQVNLALANSVAGNENISEQDQQTIAQLVQQAIREGKVAVALNPARAGNWEVLASIYRAVIPLAEGADAFAVQSYNQAVALDPINPNTRIALGGIYYGIGAYQDAIDIFRLAALAKPDHANARYNLAVAYREAGETERAINEMSVVLTLVDRDSEDYKVAAKALEELQTKAAEAAKQQESGETLTPPSTIEDAPEGSQIELPEDAQPPEPEVAPEVEGDSTEANPSPSASPSPTASASPTPQP</sequence>
<feature type="transmembrane region" description="Helical" evidence="3">
    <location>
        <begin position="327"/>
        <end position="360"/>
    </location>
</feature>
<dbReference type="STRING" id="1802500.A2801_03735"/>